<feature type="transmembrane region" description="Helical" evidence="8">
    <location>
        <begin position="70"/>
        <end position="89"/>
    </location>
</feature>
<dbReference type="PATRIC" id="fig|1310607.3.peg.607"/>
<dbReference type="SUPFAM" id="SSF81345">
    <property type="entry name" value="ABC transporter involved in vitamin B12 uptake, BtuC"/>
    <property type="match status" value="1"/>
</dbReference>
<feature type="transmembrane region" description="Helical" evidence="8">
    <location>
        <begin position="96"/>
        <end position="116"/>
    </location>
</feature>
<organism evidence="9 10">
    <name type="scientific">Acinetobacter baumannii 625974</name>
    <dbReference type="NCBI Taxonomy" id="1310607"/>
    <lineage>
        <taxon>Bacteria</taxon>
        <taxon>Pseudomonadati</taxon>
        <taxon>Pseudomonadota</taxon>
        <taxon>Gammaproteobacteria</taxon>
        <taxon>Moraxellales</taxon>
        <taxon>Moraxellaceae</taxon>
        <taxon>Acinetobacter</taxon>
        <taxon>Acinetobacter calcoaceticus/baumannii complex</taxon>
    </lineage>
</organism>
<comment type="similarity">
    <text evidence="2">Belongs to the binding-protein-dependent transport system permease family. FecCD subfamily.</text>
</comment>
<name>A0A009PLF9_ACIBA</name>
<dbReference type="Gene3D" id="1.10.3470.10">
    <property type="entry name" value="ABC transporter involved in vitamin B12 uptake, BtuC"/>
    <property type="match status" value="1"/>
</dbReference>
<keyword evidence="6 8" id="KW-1133">Transmembrane helix</keyword>
<evidence type="ECO:0000256" key="8">
    <source>
        <dbReference type="SAM" id="Phobius"/>
    </source>
</evidence>
<dbReference type="EMBL" id="JEXD01000003">
    <property type="protein sequence ID" value="EXC09294.1"/>
    <property type="molecule type" value="Genomic_DNA"/>
</dbReference>
<feature type="transmembrane region" description="Helical" evidence="8">
    <location>
        <begin position="177"/>
        <end position="195"/>
    </location>
</feature>
<feature type="transmembrane region" description="Helical" evidence="8">
    <location>
        <begin position="6"/>
        <end position="25"/>
    </location>
</feature>
<dbReference type="GO" id="GO:0022857">
    <property type="term" value="F:transmembrane transporter activity"/>
    <property type="evidence" value="ECO:0007669"/>
    <property type="project" value="InterPro"/>
</dbReference>
<dbReference type="InterPro" id="IPR037294">
    <property type="entry name" value="ABC_BtuC-like"/>
</dbReference>
<evidence type="ECO:0000256" key="4">
    <source>
        <dbReference type="ARBA" id="ARBA00022475"/>
    </source>
</evidence>
<dbReference type="InterPro" id="IPR000522">
    <property type="entry name" value="ABC_transptr_permease_BtuC"/>
</dbReference>
<feature type="transmembrane region" description="Helical" evidence="8">
    <location>
        <begin position="288"/>
        <end position="309"/>
    </location>
</feature>
<reference evidence="9 10" key="1">
    <citation type="submission" date="2014-02" db="EMBL/GenBank/DDBJ databases">
        <title>Comparative genomics and transcriptomics to identify genetic mechanisms underlying the emergence of carbapenem resistant Acinetobacter baumannii (CRAb).</title>
        <authorList>
            <person name="Harris A.D."/>
            <person name="Johnson K.J."/>
            <person name="George J."/>
            <person name="Shefchek K."/>
            <person name="Daugherty S.C."/>
            <person name="Parankush S."/>
            <person name="Sadzewicz L."/>
            <person name="Tallon L."/>
            <person name="Sengamalay N."/>
            <person name="Hazen T.H."/>
            <person name="Rasko D.A."/>
        </authorList>
    </citation>
    <scope>NUCLEOTIDE SEQUENCE [LARGE SCALE GENOMIC DNA]</scope>
    <source>
        <strain evidence="9 10">625974</strain>
    </source>
</reference>
<dbReference type="Pfam" id="PF01032">
    <property type="entry name" value="FecCD"/>
    <property type="match status" value="1"/>
</dbReference>
<keyword evidence="4" id="KW-1003">Cell membrane</keyword>
<keyword evidence="5 8" id="KW-0812">Transmembrane</keyword>
<feature type="transmembrane region" description="Helical" evidence="8">
    <location>
        <begin position="128"/>
        <end position="149"/>
    </location>
</feature>
<keyword evidence="7 8" id="KW-0472">Membrane</keyword>
<dbReference type="GO" id="GO:0033214">
    <property type="term" value="P:siderophore-iron import into cell"/>
    <property type="evidence" value="ECO:0007669"/>
    <property type="project" value="TreeGrafter"/>
</dbReference>
<dbReference type="Proteomes" id="UP000021108">
    <property type="component" value="Unassembled WGS sequence"/>
</dbReference>
<dbReference type="AlphaFoldDB" id="A0A009PLF9"/>
<protein>
    <submittedName>
        <fullName evidence="9">FecCD transport family protein</fullName>
    </submittedName>
</protein>
<evidence type="ECO:0000256" key="7">
    <source>
        <dbReference type="ARBA" id="ARBA00023136"/>
    </source>
</evidence>
<feature type="transmembrane region" description="Helical" evidence="8">
    <location>
        <begin position="37"/>
        <end position="58"/>
    </location>
</feature>
<proteinExistence type="inferred from homology"/>
<feature type="transmembrane region" description="Helical" evidence="8">
    <location>
        <begin position="221"/>
        <end position="250"/>
    </location>
</feature>
<dbReference type="GO" id="GO:0005886">
    <property type="term" value="C:plasma membrane"/>
    <property type="evidence" value="ECO:0007669"/>
    <property type="project" value="UniProtKB-SubCell"/>
</dbReference>
<comment type="caution">
    <text evidence="9">The sequence shown here is derived from an EMBL/GenBank/DDBJ whole genome shotgun (WGS) entry which is preliminary data.</text>
</comment>
<dbReference type="PANTHER" id="PTHR30472">
    <property type="entry name" value="FERRIC ENTEROBACTIN TRANSPORT SYSTEM PERMEASE PROTEIN"/>
    <property type="match status" value="1"/>
</dbReference>
<dbReference type="RefSeq" id="WP_032058735.1">
    <property type="nucleotide sequence ID" value="NZ_JEXD01000003.1"/>
</dbReference>
<evidence type="ECO:0000256" key="5">
    <source>
        <dbReference type="ARBA" id="ARBA00022692"/>
    </source>
</evidence>
<dbReference type="PANTHER" id="PTHR30472:SF19">
    <property type="entry name" value="PETROBACTIN IMPORT SYSTEM PERMEASE PROTEIN YCLO"/>
    <property type="match status" value="1"/>
</dbReference>
<evidence type="ECO:0000313" key="9">
    <source>
        <dbReference type="EMBL" id="EXC09294.1"/>
    </source>
</evidence>
<evidence type="ECO:0000313" key="10">
    <source>
        <dbReference type="Proteomes" id="UP000021108"/>
    </source>
</evidence>
<evidence type="ECO:0000256" key="6">
    <source>
        <dbReference type="ARBA" id="ARBA00022989"/>
    </source>
</evidence>
<sequence length="315" mass="35112">MRITKLWMIYLIVICLAVCFLFLNSGLDFDYVIPNRLLRLATIVIAGICVALSSIVFQTLVGNRILTPSIMGYEAIYLLWQVLLLFFWGTHGLSQLGINGNFFISIVLMLLYSWVIHKWLLPYGRNDVFLLLLLGLVLTMVVGTVTQFIQLKINPGEFSVFQGLSYASFNRSHPETLLYASLAVVIVLFLGRKALPILDVLVLGREQAISLGIDHHRYVSFYLALIAILVAVSTSLIGPTVFMGVFIANITYALARSYKHKLTLPMGCAITIAIFIAAQILVEHVFNYKTTVSILVNLVCGIYFLALTVRTRGVA</sequence>
<evidence type="ECO:0000256" key="2">
    <source>
        <dbReference type="ARBA" id="ARBA00007935"/>
    </source>
</evidence>
<comment type="subcellular location">
    <subcellularLocation>
        <location evidence="1">Cell membrane</location>
        <topology evidence="1">Multi-pass membrane protein</topology>
    </subcellularLocation>
</comment>
<gene>
    <name evidence="9" type="ORF">J506_0625</name>
</gene>
<evidence type="ECO:0000256" key="3">
    <source>
        <dbReference type="ARBA" id="ARBA00022448"/>
    </source>
</evidence>
<keyword evidence="3" id="KW-0813">Transport</keyword>
<accession>A0A009PLF9</accession>
<evidence type="ECO:0000256" key="1">
    <source>
        <dbReference type="ARBA" id="ARBA00004651"/>
    </source>
</evidence>
<feature type="transmembrane region" description="Helical" evidence="8">
    <location>
        <begin position="262"/>
        <end position="282"/>
    </location>
</feature>